<evidence type="ECO:0000256" key="3">
    <source>
        <dbReference type="ARBA" id="ARBA00023121"/>
    </source>
</evidence>
<gene>
    <name evidence="7" type="ORF">D9757_005368</name>
</gene>
<dbReference type="PANTHER" id="PTHR24119:SF0">
    <property type="entry name" value="ACYL-COA-BINDING DOMAIN-CONTAINING PROTEIN 6"/>
    <property type="match status" value="1"/>
</dbReference>
<sequence>MRGSEPSQSFRDAASFLSNASALRKVSNAVKLELYGLFKWLTVTHEPDVSRPSIFDMTGRAKWDAWDAAGKRYSDVQEAENRYLEIARDLGWQPGAPKKQEEAKSEDIWDSESSNSEESHGGGGGLGVSVSSVVAPEIEDDNTLHGLAIAGDAQKLHTLISLDQEINLNGLDEFGYTPLHLACDRGNVDVVRQLLAKGADTSIKDPDEMTSLELARTAGHEEIVKLLSG</sequence>
<dbReference type="GO" id="GO:0000062">
    <property type="term" value="F:fatty-acyl-CoA binding"/>
    <property type="evidence" value="ECO:0007669"/>
    <property type="project" value="InterPro"/>
</dbReference>
<dbReference type="PROSITE" id="PS50297">
    <property type="entry name" value="ANK_REP_REGION"/>
    <property type="match status" value="1"/>
</dbReference>
<dbReference type="InterPro" id="IPR002110">
    <property type="entry name" value="Ankyrin_rpt"/>
</dbReference>
<keyword evidence="2 4" id="KW-0040">ANK repeat</keyword>
<dbReference type="PANTHER" id="PTHR24119">
    <property type="entry name" value="ACYL-COA-BINDING DOMAIN-CONTAINING PROTEIN 6"/>
    <property type="match status" value="1"/>
</dbReference>
<dbReference type="InterPro" id="IPR036770">
    <property type="entry name" value="Ankyrin_rpt-contain_sf"/>
</dbReference>
<dbReference type="AlphaFoldDB" id="A0A8H5HLP0"/>
<evidence type="ECO:0000256" key="4">
    <source>
        <dbReference type="PROSITE-ProRule" id="PRU00023"/>
    </source>
</evidence>
<feature type="repeat" description="ANK" evidence="4">
    <location>
        <begin position="174"/>
        <end position="206"/>
    </location>
</feature>
<dbReference type="PROSITE" id="PS51228">
    <property type="entry name" value="ACB_2"/>
    <property type="match status" value="1"/>
</dbReference>
<dbReference type="Pfam" id="PF12796">
    <property type="entry name" value="Ank_2"/>
    <property type="match status" value="1"/>
</dbReference>
<dbReference type="InterPro" id="IPR000582">
    <property type="entry name" value="Acyl-CoA-binding_protein"/>
</dbReference>
<name>A0A8H5HLP0_9AGAR</name>
<feature type="domain" description="ACB" evidence="6">
    <location>
        <begin position="1"/>
        <end position="96"/>
    </location>
</feature>
<dbReference type="InterPro" id="IPR014352">
    <property type="entry name" value="FERM/acyl-CoA-bd_prot_sf"/>
</dbReference>
<dbReference type="SUPFAM" id="SSF47027">
    <property type="entry name" value="Acyl-CoA binding protein"/>
    <property type="match status" value="1"/>
</dbReference>
<evidence type="ECO:0000256" key="2">
    <source>
        <dbReference type="ARBA" id="ARBA00023043"/>
    </source>
</evidence>
<dbReference type="PRINTS" id="PR00689">
    <property type="entry name" value="ACOABINDINGP"/>
</dbReference>
<dbReference type="OrthoDB" id="341259at2759"/>
<feature type="region of interest" description="Disordered" evidence="5">
    <location>
        <begin position="94"/>
        <end position="129"/>
    </location>
</feature>
<dbReference type="Proteomes" id="UP000518752">
    <property type="component" value="Unassembled WGS sequence"/>
</dbReference>
<dbReference type="InterPro" id="IPR035984">
    <property type="entry name" value="Acyl-CoA-binding_sf"/>
</dbReference>
<protein>
    <recommendedName>
        <fullName evidence="6">ACB domain-containing protein</fullName>
    </recommendedName>
</protein>
<evidence type="ECO:0000256" key="1">
    <source>
        <dbReference type="ARBA" id="ARBA00022737"/>
    </source>
</evidence>
<reference evidence="7 8" key="1">
    <citation type="journal article" date="2020" name="ISME J.">
        <title>Uncovering the hidden diversity of litter-decomposition mechanisms in mushroom-forming fungi.</title>
        <authorList>
            <person name="Floudas D."/>
            <person name="Bentzer J."/>
            <person name="Ahren D."/>
            <person name="Johansson T."/>
            <person name="Persson P."/>
            <person name="Tunlid A."/>
        </authorList>
    </citation>
    <scope>NUCLEOTIDE SEQUENCE [LARGE SCALE GENOMIC DNA]</scope>
    <source>
        <strain evidence="7 8">CBS 406.79</strain>
    </source>
</reference>
<comment type="caution">
    <text evidence="7">The sequence shown here is derived from an EMBL/GenBank/DDBJ whole genome shotgun (WGS) entry which is preliminary data.</text>
</comment>
<keyword evidence="3" id="KW-0446">Lipid-binding</keyword>
<dbReference type="SUPFAM" id="SSF48403">
    <property type="entry name" value="Ankyrin repeat"/>
    <property type="match status" value="1"/>
</dbReference>
<dbReference type="Gene3D" id="1.20.80.10">
    <property type="match status" value="1"/>
</dbReference>
<keyword evidence="8" id="KW-1185">Reference proteome</keyword>
<evidence type="ECO:0000313" key="7">
    <source>
        <dbReference type="EMBL" id="KAF5385444.1"/>
    </source>
</evidence>
<dbReference type="EMBL" id="JAACJN010000040">
    <property type="protein sequence ID" value="KAF5385444.1"/>
    <property type="molecule type" value="Genomic_DNA"/>
</dbReference>
<keyword evidence="1" id="KW-0677">Repeat</keyword>
<proteinExistence type="predicted"/>
<dbReference type="Pfam" id="PF00887">
    <property type="entry name" value="ACBP"/>
    <property type="match status" value="1"/>
</dbReference>
<evidence type="ECO:0000259" key="6">
    <source>
        <dbReference type="PROSITE" id="PS51228"/>
    </source>
</evidence>
<dbReference type="PROSITE" id="PS50088">
    <property type="entry name" value="ANK_REPEAT"/>
    <property type="match status" value="1"/>
</dbReference>
<evidence type="ECO:0000313" key="8">
    <source>
        <dbReference type="Proteomes" id="UP000518752"/>
    </source>
</evidence>
<dbReference type="SMART" id="SM00248">
    <property type="entry name" value="ANK"/>
    <property type="match status" value="2"/>
</dbReference>
<evidence type="ECO:0000256" key="5">
    <source>
        <dbReference type="SAM" id="MobiDB-lite"/>
    </source>
</evidence>
<organism evidence="7 8">
    <name type="scientific">Collybiopsis confluens</name>
    <dbReference type="NCBI Taxonomy" id="2823264"/>
    <lineage>
        <taxon>Eukaryota</taxon>
        <taxon>Fungi</taxon>
        <taxon>Dikarya</taxon>
        <taxon>Basidiomycota</taxon>
        <taxon>Agaricomycotina</taxon>
        <taxon>Agaricomycetes</taxon>
        <taxon>Agaricomycetidae</taxon>
        <taxon>Agaricales</taxon>
        <taxon>Marasmiineae</taxon>
        <taxon>Omphalotaceae</taxon>
        <taxon>Collybiopsis</taxon>
    </lineage>
</organism>
<dbReference type="Gene3D" id="1.25.40.20">
    <property type="entry name" value="Ankyrin repeat-containing domain"/>
    <property type="match status" value="1"/>
</dbReference>
<accession>A0A8H5HLP0</accession>
<feature type="compositionally biased region" description="Basic and acidic residues" evidence="5">
    <location>
        <begin position="98"/>
        <end position="107"/>
    </location>
</feature>